<reference evidence="1" key="2">
    <citation type="submission" date="2022-01" db="EMBL/GenBank/DDBJ databases">
        <authorList>
            <person name="Yamashiro T."/>
            <person name="Shiraishi A."/>
            <person name="Satake H."/>
            <person name="Nakayama K."/>
        </authorList>
    </citation>
    <scope>NUCLEOTIDE SEQUENCE</scope>
</reference>
<accession>A0ABQ5A9V2</accession>
<sequence length="117" mass="12910">LDDLIVSPDCDKEMKMELEGEDVVIRFIANLSTWRTKKQDASSDKKTSITIITQSKDLGADSMVISSPVGHVIDVSGEHTQLEKSFSANHDTAENVRSTMGLNVANEEELISVTFRI</sequence>
<comment type="caution">
    <text evidence="1">The sequence shown here is derived from an EMBL/GenBank/DDBJ whole genome shotgun (WGS) entry which is preliminary data.</text>
</comment>
<protein>
    <submittedName>
        <fullName evidence="1">Uncharacterized protein</fullName>
    </submittedName>
</protein>
<name>A0ABQ5A9V2_9ASTR</name>
<dbReference type="EMBL" id="BQNB010011993">
    <property type="protein sequence ID" value="GJS97818.1"/>
    <property type="molecule type" value="Genomic_DNA"/>
</dbReference>
<organism evidence="1 2">
    <name type="scientific">Tanacetum coccineum</name>
    <dbReference type="NCBI Taxonomy" id="301880"/>
    <lineage>
        <taxon>Eukaryota</taxon>
        <taxon>Viridiplantae</taxon>
        <taxon>Streptophyta</taxon>
        <taxon>Embryophyta</taxon>
        <taxon>Tracheophyta</taxon>
        <taxon>Spermatophyta</taxon>
        <taxon>Magnoliopsida</taxon>
        <taxon>eudicotyledons</taxon>
        <taxon>Gunneridae</taxon>
        <taxon>Pentapetalae</taxon>
        <taxon>asterids</taxon>
        <taxon>campanulids</taxon>
        <taxon>Asterales</taxon>
        <taxon>Asteraceae</taxon>
        <taxon>Asteroideae</taxon>
        <taxon>Anthemideae</taxon>
        <taxon>Anthemidinae</taxon>
        <taxon>Tanacetum</taxon>
    </lineage>
</organism>
<gene>
    <name evidence="1" type="ORF">Tco_0804786</name>
</gene>
<feature type="non-terminal residue" evidence="1">
    <location>
        <position position="1"/>
    </location>
</feature>
<reference evidence="1" key="1">
    <citation type="journal article" date="2022" name="Int. J. Mol. Sci.">
        <title>Draft Genome of Tanacetum Coccineum: Genomic Comparison of Closely Related Tanacetum-Family Plants.</title>
        <authorList>
            <person name="Yamashiro T."/>
            <person name="Shiraishi A."/>
            <person name="Nakayama K."/>
            <person name="Satake H."/>
        </authorList>
    </citation>
    <scope>NUCLEOTIDE SEQUENCE</scope>
</reference>
<evidence type="ECO:0000313" key="1">
    <source>
        <dbReference type="EMBL" id="GJS97818.1"/>
    </source>
</evidence>
<dbReference type="Proteomes" id="UP001151760">
    <property type="component" value="Unassembled WGS sequence"/>
</dbReference>
<keyword evidence="2" id="KW-1185">Reference proteome</keyword>
<evidence type="ECO:0000313" key="2">
    <source>
        <dbReference type="Proteomes" id="UP001151760"/>
    </source>
</evidence>
<proteinExistence type="predicted"/>